<dbReference type="GO" id="GO:0042586">
    <property type="term" value="F:peptide deformylase activity"/>
    <property type="evidence" value="ECO:0007669"/>
    <property type="project" value="UniProtKB-EC"/>
</dbReference>
<accession>A0A8J9X6D8</accession>
<evidence type="ECO:0000313" key="4">
    <source>
        <dbReference type="EMBL" id="CAG9287890.1"/>
    </source>
</evidence>
<comment type="catalytic activity">
    <reaction evidence="3">
        <text>N-terminal N-formyl-L-methionyl-[peptide] + H2O = N-terminal L-methionyl-[peptide] + formate</text>
        <dbReference type="Rhea" id="RHEA:24420"/>
        <dbReference type="Rhea" id="RHEA-COMP:10639"/>
        <dbReference type="Rhea" id="RHEA-COMP:10640"/>
        <dbReference type="ChEBI" id="CHEBI:15377"/>
        <dbReference type="ChEBI" id="CHEBI:15740"/>
        <dbReference type="ChEBI" id="CHEBI:49298"/>
        <dbReference type="ChEBI" id="CHEBI:64731"/>
        <dbReference type="EC" id="3.5.1.88"/>
    </reaction>
</comment>
<dbReference type="GO" id="GO:0046872">
    <property type="term" value="F:metal ion binding"/>
    <property type="evidence" value="ECO:0007669"/>
    <property type="project" value="UniProtKB-KW"/>
</dbReference>
<evidence type="ECO:0000256" key="1">
    <source>
        <dbReference type="ARBA" id="ARBA00010759"/>
    </source>
</evidence>
<dbReference type="EC" id="3.5.1.88" evidence="2 3"/>
<keyword evidence="3" id="KW-0648">Protein biosynthesis</keyword>
<evidence type="ECO:0000256" key="2">
    <source>
        <dbReference type="ARBA" id="ARBA00012175"/>
    </source>
</evidence>
<keyword evidence="3" id="KW-0479">Metal-binding</keyword>
<dbReference type="GO" id="GO:0006412">
    <property type="term" value="P:translation"/>
    <property type="evidence" value="ECO:0007669"/>
    <property type="project" value="UniProtKB-KW"/>
</dbReference>
<protein>
    <recommendedName>
        <fullName evidence="2 3">Peptide deformylase</fullName>
        <ecNumber evidence="2 3">3.5.1.88</ecNumber>
    </recommendedName>
</protein>
<comment type="function">
    <text evidence="3">Removes the formyl group from the N-terminal Met of newly synthesized proteins.</text>
</comment>
<dbReference type="AlphaFoldDB" id="A0A8J9X6D8"/>
<name>A0A8J9X6D8_PHATR</name>
<dbReference type="PANTHER" id="PTHR10458">
    <property type="entry name" value="PEPTIDE DEFORMYLASE"/>
    <property type="match status" value="1"/>
</dbReference>
<dbReference type="Gene3D" id="3.90.45.10">
    <property type="entry name" value="Peptide deformylase"/>
    <property type="match status" value="1"/>
</dbReference>
<dbReference type="PRINTS" id="PR01576">
    <property type="entry name" value="PDEFORMYLASE"/>
</dbReference>
<sequence length="160" mass="18265">MARWPDPILRRPAQPVDAHWFGTGTLQKACALLRATSVSEKAVGLAAQQCGVDARIVYLQPEERHPLINRRSFQRTAELSEITMINPQIVERSPELDVHSWREHCLVLPPTFDATVLRDSWVTIVFRDIHGRPHSVRLRGEMARAVQHELDHDRGILITD</sequence>
<gene>
    <name evidence="4" type="ORF">PTTT1_LOCUS36891</name>
</gene>
<dbReference type="InterPro" id="IPR036821">
    <property type="entry name" value="Peptide_deformylase_sf"/>
</dbReference>
<dbReference type="PANTHER" id="PTHR10458:SF22">
    <property type="entry name" value="PEPTIDE DEFORMYLASE"/>
    <property type="match status" value="1"/>
</dbReference>
<feature type="non-terminal residue" evidence="4">
    <location>
        <position position="160"/>
    </location>
</feature>
<evidence type="ECO:0000256" key="3">
    <source>
        <dbReference type="RuleBase" id="RU362111"/>
    </source>
</evidence>
<dbReference type="Pfam" id="PF01327">
    <property type="entry name" value="Pep_deformylase"/>
    <property type="match status" value="1"/>
</dbReference>
<keyword evidence="3" id="KW-0378">Hydrolase</keyword>
<dbReference type="InterPro" id="IPR023635">
    <property type="entry name" value="Peptide_deformylase"/>
</dbReference>
<dbReference type="SUPFAM" id="SSF56420">
    <property type="entry name" value="Peptide deformylase"/>
    <property type="match status" value="1"/>
</dbReference>
<reference evidence="4" key="1">
    <citation type="submission" date="2022-02" db="EMBL/GenBank/DDBJ databases">
        <authorList>
            <person name="Giguere J D."/>
        </authorList>
    </citation>
    <scope>NUCLEOTIDE SEQUENCE</scope>
    <source>
        <strain evidence="4">CCAP 1055/1</strain>
    </source>
</reference>
<proteinExistence type="inferred from homology"/>
<comment type="similarity">
    <text evidence="1 3">Belongs to the polypeptide deformylase family.</text>
</comment>
<dbReference type="PIRSF" id="PIRSF004749">
    <property type="entry name" value="Pep_def"/>
    <property type="match status" value="1"/>
</dbReference>
<organism evidence="4">
    <name type="scientific">Phaeodactylum tricornutum</name>
    <name type="common">Diatom</name>
    <dbReference type="NCBI Taxonomy" id="2850"/>
    <lineage>
        <taxon>Eukaryota</taxon>
        <taxon>Sar</taxon>
        <taxon>Stramenopiles</taxon>
        <taxon>Ochrophyta</taxon>
        <taxon>Bacillariophyta</taxon>
        <taxon>Bacillariophyceae</taxon>
        <taxon>Bacillariophycidae</taxon>
        <taxon>Naviculales</taxon>
        <taxon>Phaeodactylaceae</taxon>
        <taxon>Phaeodactylum</taxon>
    </lineage>
</organism>
<dbReference type="EMBL" id="OU594944">
    <property type="protein sequence ID" value="CAG9287890.1"/>
    <property type="molecule type" value="Genomic_DNA"/>
</dbReference>
<dbReference type="Proteomes" id="UP000836788">
    <property type="component" value="Chromosome 3"/>
</dbReference>